<keyword evidence="3" id="KW-1185">Reference proteome</keyword>
<dbReference type="Proteomes" id="UP000289738">
    <property type="component" value="Chromosome B01"/>
</dbReference>
<evidence type="ECO:0000256" key="1">
    <source>
        <dbReference type="SAM" id="MobiDB-lite"/>
    </source>
</evidence>
<name>A0A445AYZ1_ARAHY</name>
<gene>
    <name evidence="2" type="ORF">Ahy_B01g056485</name>
</gene>
<comment type="caution">
    <text evidence="2">The sequence shown here is derived from an EMBL/GenBank/DDBJ whole genome shotgun (WGS) entry which is preliminary data.</text>
</comment>
<feature type="compositionally biased region" description="Low complexity" evidence="1">
    <location>
        <begin position="37"/>
        <end position="53"/>
    </location>
</feature>
<evidence type="ECO:0000313" key="3">
    <source>
        <dbReference type="Proteomes" id="UP000289738"/>
    </source>
</evidence>
<feature type="region of interest" description="Disordered" evidence="1">
    <location>
        <begin position="24"/>
        <end position="54"/>
    </location>
</feature>
<organism evidence="2 3">
    <name type="scientific">Arachis hypogaea</name>
    <name type="common">Peanut</name>
    <dbReference type="NCBI Taxonomy" id="3818"/>
    <lineage>
        <taxon>Eukaryota</taxon>
        <taxon>Viridiplantae</taxon>
        <taxon>Streptophyta</taxon>
        <taxon>Embryophyta</taxon>
        <taxon>Tracheophyta</taxon>
        <taxon>Spermatophyta</taxon>
        <taxon>Magnoliopsida</taxon>
        <taxon>eudicotyledons</taxon>
        <taxon>Gunneridae</taxon>
        <taxon>Pentapetalae</taxon>
        <taxon>rosids</taxon>
        <taxon>fabids</taxon>
        <taxon>Fabales</taxon>
        <taxon>Fabaceae</taxon>
        <taxon>Papilionoideae</taxon>
        <taxon>50 kb inversion clade</taxon>
        <taxon>dalbergioids sensu lato</taxon>
        <taxon>Dalbergieae</taxon>
        <taxon>Pterocarpus clade</taxon>
        <taxon>Arachis</taxon>
    </lineage>
</organism>
<sequence length="100" mass="11548">MRIKEKEEVERTFQYSVAEKALDARERSAWERPCPPSSTISSSPSSYSPSSISDLNSAESARSIATLTCQIRFRFNPVEQWSLWTSSANRRKMLRFLKQQ</sequence>
<proteinExistence type="predicted"/>
<protein>
    <submittedName>
        <fullName evidence="2">Uncharacterized protein</fullName>
    </submittedName>
</protein>
<evidence type="ECO:0000313" key="2">
    <source>
        <dbReference type="EMBL" id="RYR31639.1"/>
    </source>
</evidence>
<dbReference type="AlphaFoldDB" id="A0A445AYZ1"/>
<reference evidence="2 3" key="1">
    <citation type="submission" date="2019-01" db="EMBL/GenBank/DDBJ databases">
        <title>Sequencing of cultivated peanut Arachis hypogaea provides insights into genome evolution and oil improvement.</title>
        <authorList>
            <person name="Chen X."/>
        </authorList>
    </citation>
    <scope>NUCLEOTIDE SEQUENCE [LARGE SCALE GENOMIC DNA]</scope>
    <source>
        <strain evidence="3">cv. Fuhuasheng</strain>
        <tissue evidence="2">Leaves</tissue>
    </source>
</reference>
<dbReference type="EMBL" id="SDMP01000011">
    <property type="protein sequence ID" value="RYR31639.1"/>
    <property type="molecule type" value="Genomic_DNA"/>
</dbReference>
<accession>A0A445AYZ1</accession>